<dbReference type="EMBL" id="LT854260">
    <property type="protein sequence ID" value="SMR57012.1"/>
    <property type="molecule type" value="Genomic_DNA"/>
</dbReference>
<sequence>MPRTARGPRHRFLNDHHQDLQQVRIGSAGISRSHEDEYDEHNDDDNAGRGGYNDGFQQHDDWEDYDDRKDGWEDITKQHCSNISTPAYFHPPQLQPSPRAGLVSFYYSLPPGSTFSHHQLAPARLPTLPRLQSLESHSTSMPPYTQHTRNHHHRACTCGCQARAPCRAAPWHNTPNHHHVAMRSPPLEQHNSPVDSLAEPVSPEPRRPEAWMPFSGDLGDSGDGGYGDDDEDIEMDLDVSVVDLDVEEFVEGNGWNWGNDWIWVFDEHEIDEMDGEMSEADSLGYTGDESSDEGYDGDDEREWDEWWKANR</sequence>
<dbReference type="Proteomes" id="UP000245764">
    <property type="component" value="Chromosome 8"/>
</dbReference>
<feature type="compositionally biased region" description="Acidic residues" evidence="1">
    <location>
        <begin position="36"/>
        <end position="45"/>
    </location>
</feature>
<organism evidence="2 3">
    <name type="scientific">Zymoseptoria tritici ST99CH_1E4</name>
    <dbReference type="NCBI Taxonomy" id="1276532"/>
    <lineage>
        <taxon>Eukaryota</taxon>
        <taxon>Fungi</taxon>
        <taxon>Dikarya</taxon>
        <taxon>Ascomycota</taxon>
        <taxon>Pezizomycotina</taxon>
        <taxon>Dothideomycetes</taxon>
        <taxon>Dothideomycetidae</taxon>
        <taxon>Mycosphaerellales</taxon>
        <taxon>Mycosphaerellaceae</taxon>
        <taxon>Zymoseptoria</taxon>
    </lineage>
</organism>
<proteinExistence type="predicted"/>
<evidence type="ECO:0000313" key="2">
    <source>
        <dbReference type="EMBL" id="SMR57012.1"/>
    </source>
</evidence>
<feature type="compositionally biased region" description="Basic residues" evidence="1">
    <location>
        <begin position="1"/>
        <end position="11"/>
    </location>
</feature>
<feature type="region of interest" description="Disordered" evidence="1">
    <location>
        <begin position="273"/>
        <end position="311"/>
    </location>
</feature>
<reference evidence="3" key="1">
    <citation type="submission" date="2017-05" db="EMBL/GenBank/DDBJ databases">
        <authorList>
            <person name="Song R."/>
            <person name="Chenine A.L."/>
            <person name="Ruprecht R.M."/>
        </authorList>
    </citation>
    <scope>NUCLEOTIDE SEQUENCE [LARGE SCALE GENOMIC DNA]</scope>
</reference>
<evidence type="ECO:0000256" key="1">
    <source>
        <dbReference type="SAM" id="MobiDB-lite"/>
    </source>
</evidence>
<feature type="compositionally biased region" description="Acidic residues" evidence="1">
    <location>
        <begin position="289"/>
        <end position="303"/>
    </location>
</feature>
<accession>A0A2H1GU01</accession>
<feature type="region of interest" description="Disordered" evidence="1">
    <location>
        <begin position="1"/>
        <end position="21"/>
    </location>
</feature>
<evidence type="ECO:0000313" key="3">
    <source>
        <dbReference type="Proteomes" id="UP000245764"/>
    </source>
</evidence>
<dbReference type="AlphaFoldDB" id="A0A2H1GU01"/>
<protein>
    <submittedName>
        <fullName evidence="2">Uncharacterized protein</fullName>
    </submittedName>
</protein>
<feature type="region of interest" description="Disordered" evidence="1">
    <location>
        <begin position="186"/>
        <end position="219"/>
    </location>
</feature>
<name>A0A2H1GU01_ZYMTR</name>
<gene>
    <name evidence="2" type="ORF">ZT1E4_G8609</name>
</gene>
<feature type="region of interest" description="Disordered" evidence="1">
    <location>
        <begin position="33"/>
        <end position="64"/>
    </location>
</feature>